<accession>A0ACC1QVX1</accession>
<organism evidence="1 2">
    <name type="scientific">Lecanicillium saksenae</name>
    <dbReference type="NCBI Taxonomy" id="468837"/>
    <lineage>
        <taxon>Eukaryota</taxon>
        <taxon>Fungi</taxon>
        <taxon>Dikarya</taxon>
        <taxon>Ascomycota</taxon>
        <taxon>Pezizomycotina</taxon>
        <taxon>Sordariomycetes</taxon>
        <taxon>Hypocreomycetidae</taxon>
        <taxon>Hypocreales</taxon>
        <taxon>Cordycipitaceae</taxon>
        <taxon>Lecanicillium</taxon>
    </lineage>
</organism>
<dbReference type="Proteomes" id="UP001148737">
    <property type="component" value="Unassembled WGS sequence"/>
</dbReference>
<gene>
    <name evidence="1" type="ORF">NLG97_g4209</name>
</gene>
<evidence type="ECO:0000313" key="1">
    <source>
        <dbReference type="EMBL" id="KAJ3494235.1"/>
    </source>
</evidence>
<protein>
    <submittedName>
        <fullName evidence="1">Uncharacterized protein</fullName>
    </submittedName>
</protein>
<sequence length="169" mass="18217">MRAKLLILTLSAPIAIILAGGGAQSIRESIELCKEAPGSDYALVLSPSYWPMQKPVIYFMLHGLVGGSHGVIAATASLMPKLNTVMLNLYDERNLKEAQELQTRFSRADWALVQLGIVGPKVALDNYYGYGSGRSCRPLGSIDVAKFDGDAGAPLRDLIEQENSLPGIQ</sequence>
<reference evidence="1" key="1">
    <citation type="submission" date="2022-07" db="EMBL/GenBank/DDBJ databases">
        <title>Genome Sequence of Lecanicillium saksenae.</title>
        <authorList>
            <person name="Buettner E."/>
        </authorList>
    </citation>
    <scope>NUCLEOTIDE SEQUENCE</scope>
    <source>
        <strain evidence="1">VT-O1</strain>
    </source>
</reference>
<dbReference type="EMBL" id="JANAKD010000399">
    <property type="protein sequence ID" value="KAJ3494235.1"/>
    <property type="molecule type" value="Genomic_DNA"/>
</dbReference>
<name>A0ACC1QVX1_9HYPO</name>
<keyword evidence="2" id="KW-1185">Reference proteome</keyword>
<proteinExistence type="predicted"/>
<comment type="caution">
    <text evidence="1">The sequence shown here is derived from an EMBL/GenBank/DDBJ whole genome shotgun (WGS) entry which is preliminary data.</text>
</comment>
<evidence type="ECO:0000313" key="2">
    <source>
        <dbReference type="Proteomes" id="UP001148737"/>
    </source>
</evidence>